<name>A0A3M0GHY9_9CORY</name>
<dbReference type="EMBL" id="REGC01000001">
    <property type="protein sequence ID" value="RMB64304.1"/>
    <property type="molecule type" value="Genomic_DNA"/>
</dbReference>
<reference evidence="1 2" key="1">
    <citation type="submission" date="2018-10" db="EMBL/GenBank/DDBJ databases">
        <title>Corynebacterium macginleyi genome sequencing and assembly of the type strain and two clinical samples.</title>
        <authorList>
            <person name="Bernier A.-M."/>
            <person name="Bernard K."/>
        </authorList>
    </citation>
    <scope>NUCLEOTIDE SEQUENCE [LARGE SCALE GENOMIC DNA]</scope>
    <source>
        <strain evidence="1 2">NML 120205</strain>
    </source>
</reference>
<evidence type="ECO:0000313" key="2">
    <source>
        <dbReference type="Proteomes" id="UP000270649"/>
    </source>
</evidence>
<organism evidence="1 2">
    <name type="scientific">Corynebacterium macginleyi</name>
    <dbReference type="NCBI Taxonomy" id="38290"/>
    <lineage>
        <taxon>Bacteria</taxon>
        <taxon>Bacillati</taxon>
        <taxon>Actinomycetota</taxon>
        <taxon>Actinomycetes</taxon>
        <taxon>Mycobacteriales</taxon>
        <taxon>Corynebacteriaceae</taxon>
        <taxon>Corynebacterium</taxon>
    </lineage>
</organism>
<gene>
    <name evidence="1" type="ORF">D9543_00510</name>
</gene>
<accession>A0A3M0GHY9</accession>
<evidence type="ECO:0000313" key="1">
    <source>
        <dbReference type="EMBL" id="RMB64304.1"/>
    </source>
</evidence>
<dbReference type="AlphaFoldDB" id="A0A3M0GHY9"/>
<sequence>MAVYENNGDLSLNSASAEYGINRASIHPRVR</sequence>
<comment type="caution">
    <text evidence="1">The sequence shown here is derived from an EMBL/GenBank/DDBJ whole genome shotgun (WGS) entry which is preliminary data.</text>
</comment>
<proteinExistence type="predicted"/>
<protein>
    <submittedName>
        <fullName evidence="1">Uncharacterized protein</fullName>
    </submittedName>
</protein>
<dbReference type="Proteomes" id="UP000270649">
    <property type="component" value="Unassembled WGS sequence"/>
</dbReference>